<accession>A0AA36GJD8</accession>
<reference evidence="2" key="1">
    <citation type="submission" date="2023-07" db="EMBL/GenBank/DDBJ databases">
        <authorList>
            <consortium name="CYATHOMIX"/>
        </authorList>
    </citation>
    <scope>NUCLEOTIDE SEQUENCE</scope>
    <source>
        <strain evidence="2">N/A</strain>
    </source>
</reference>
<dbReference type="Proteomes" id="UP001176961">
    <property type="component" value="Unassembled WGS sequence"/>
</dbReference>
<dbReference type="EMBL" id="CATQJL010000001">
    <property type="protein sequence ID" value="CAJ0588595.1"/>
    <property type="molecule type" value="Genomic_DNA"/>
</dbReference>
<evidence type="ECO:0000313" key="2">
    <source>
        <dbReference type="EMBL" id="CAJ0588595.1"/>
    </source>
</evidence>
<evidence type="ECO:0000313" key="3">
    <source>
        <dbReference type="Proteomes" id="UP001176961"/>
    </source>
</evidence>
<sequence length="178" mass="20601">MVMYGLIILLAHIHIAVSLKCYTYSSEHMLSRKTLQNAPYCTFTMTSRCRSGSYAEGAPWSLKRMKDGCKILREKVFSCTCSSKDYCSSDRKLIMDIWKKSPQYQEKSIFTSCLKSLAEVQTKNKTDSSRSKFQHDEDDDTGMFDYDFSKSRKKKKCTFNKIQNYFTVLFVTINAAQL</sequence>
<dbReference type="AlphaFoldDB" id="A0AA36GJD8"/>
<keyword evidence="3" id="KW-1185">Reference proteome</keyword>
<proteinExistence type="predicted"/>
<protein>
    <recommendedName>
        <fullName evidence="4">GDNF/GAS1 domain-containing protein</fullName>
    </recommendedName>
</protein>
<evidence type="ECO:0008006" key="4">
    <source>
        <dbReference type="Google" id="ProtNLM"/>
    </source>
</evidence>
<feature type="chain" id="PRO_5041471174" description="GDNF/GAS1 domain-containing protein" evidence="1">
    <location>
        <begin position="19"/>
        <end position="178"/>
    </location>
</feature>
<name>A0AA36GJD8_CYLNA</name>
<organism evidence="2 3">
    <name type="scientific">Cylicocyclus nassatus</name>
    <name type="common">Nematode worm</name>
    <dbReference type="NCBI Taxonomy" id="53992"/>
    <lineage>
        <taxon>Eukaryota</taxon>
        <taxon>Metazoa</taxon>
        <taxon>Ecdysozoa</taxon>
        <taxon>Nematoda</taxon>
        <taxon>Chromadorea</taxon>
        <taxon>Rhabditida</taxon>
        <taxon>Rhabditina</taxon>
        <taxon>Rhabditomorpha</taxon>
        <taxon>Strongyloidea</taxon>
        <taxon>Strongylidae</taxon>
        <taxon>Cylicocyclus</taxon>
    </lineage>
</organism>
<comment type="caution">
    <text evidence="2">The sequence shown here is derived from an EMBL/GenBank/DDBJ whole genome shotgun (WGS) entry which is preliminary data.</text>
</comment>
<gene>
    <name evidence="2" type="ORF">CYNAS_LOCUS578</name>
</gene>
<keyword evidence="1" id="KW-0732">Signal</keyword>
<feature type="signal peptide" evidence="1">
    <location>
        <begin position="1"/>
        <end position="18"/>
    </location>
</feature>
<evidence type="ECO:0000256" key="1">
    <source>
        <dbReference type="SAM" id="SignalP"/>
    </source>
</evidence>